<feature type="compositionally biased region" description="Basic residues" evidence="1">
    <location>
        <begin position="115"/>
        <end position="129"/>
    </location>
</feature>
<protein>
    <submittedName>
        <fullName evidence="2">Uncharacterized protein</fullName>
    </submittedName>
</protein>
<proteinExistence type="predicted"/>
<feature type="region of interest" description="Disordered" evidence="1">
    <location>
        <begin position="112"/>
        <end position="141"/>
    </location>
</feature>
<feature type="region of interest" description="Disordered" evidence="1">
    <location>
        <begin position="236"/>
        <end position="256"/>
    </location>
</feature>
<organism evidence="2 3">
    <name type="scientific">Folsomia candida</name>
    <name type="common">Springtail</name>
    <dbReference type="NCBI Taxonomy" id="158441"/>
    <lineage>
        <taxon>Eukaryota</taxon>
        <taxon>Metazoa</taxon>
        <taxon>Ecdysozoa</taxon>
        <taxon>Arthropoda</taxon>
        <taxon>Hexapoda</taxon>
        <taxon>Collembola</taxon>
        <taxon>Entomobryomorpha</taxon>
        <taxon>Isotomoidea</taxon>
        <taxon>Isotomidae</taxon>
        <taxon>Proisotominae</taxon>
        <taxon>Folsomia</taxon>
    </lineage>
</organism>
<keyword evidence="3" id="KW-1185">Reference proteome</keyword>
<feature type="non-terminal residue" evidence="2">
    <location>
        <position position="1"/>
    </location>
</feature>
<feature type="region of interest" description="Disordered" evidence="1">
    <location>
        <begin position="40"/>
        <end position="94"/>
    </location>
</feature>
<dbReference type="AlphaFoldDB" id="A0A226DTP0"/>
<sequence length="447" mass="49786">FNLWLVARSSPHEKTTLLLSPADRGGESFVSEKSADLCRLSPKFGPIKQPEGGNGPIERDDRRDDEEEASRTTEQDENLDDLSETDAKPVIVNYEDDELDVFEEIIRKPGERPEIKRKRPGPWSKRKRSGPVNVKKTENTENEIKHAATLSFLKVELKKENEQNVENCTFSDNETDQEGGADMMLPEDNDDNNNGKFGKFIIEAETTPVFLSSDSSTGGDLPSSNTLDLQQTAPIIRPSPTNIIPPLPTPQRDRFIPGSEAVCPNCGTRSRDLHVCEYCKTRFSDTTKIINIIEFNKTETKKEKEGAVLNQSLDEIPAKKLKSSLPENGTESSSDGEIVKIIAENLVVHASDGSRIDNNFGESQGEEDDEIPVLSEKLDGKPPPNFSPDTKVTLECRSVSIETYQTRAADPRQKKITLISHDSMMDRMPILKFLIPSPAYTLDTGQI</sequence>
<comment type="caution">
    <text evidence="2">The sequence shown here is derived from an EMBL/GenBank/DDBJ whole genome shotgun (WGS) entry which is preliminary data.</text>
</comment>
<accession>A0A226DTP0</accession>
<gene>
    <name evidence="2" type="ORF">Fcan01_16581</name>
</gene>
<evidence type="ECO:0000313" key="3">
    <source>
        <dbReference type="Proteomes" id="UP000198287"/>
    </source>
</evidence>
<feature type="compositionally biased region" description="Acidic residues" evidence="1">
    <location>
        <begin position="75"/>
        <end position="84"/>
    </location>
</feature>
<evidence type="ECO:0000313" key="2">
    <source>
        <dbReference type="EMBL" id="OXA48865.1"/>
    </source>
</evidence>
<evidence type="ECO:0000256" key="1">
    <source>
        <dbReference type="SAM" id="MobiDB-lite"/>
    </source>
</evidence>
<dbReference type="Proteomes" id="UP000198287">
    <property type="component" value="Unassembled WGS sequence"/>
</dbReference>
<reference evidence="2 3" key="1">
    <citation type="submission" date="2015-12" db="EMBL/GenBank/DDBJ databases">
        <title>The genome of Folsomia candida.</title>
        <authorList>
            <person name="Faddeeva A."/>
            <person name="Derks M.F."/>
            <person name="Anvar Y."/>
            <person name="Smit S."/>
            <person name="Van Straalen N."/>
            <person name="Roelofs D."/>
        </authorList>
    </citation>
    <scope>NUCLEOTIDE SEQUENCE [LARGE SCALE GENOMIC DNA]</scope>
    <source>
        <strain evidence="2 3">VU population</strain>
        <tissue evidence="2">Whole body</tissue>
    </source>
</reference>
<name>A0A226DTP0_FOLCA</name>
<dbReference type="EMBL" id="LNIX01000011">
    <property type="protein sequence ID" value="OXA48865.1"/>
    <property type="molecule type" value="Genomic_DNA"/>
</dbReference>